<dbReference type="AlphaFoldDB" id="A7I1P8"/>
<name>A7I1P8_CAMHC</name>
<dbReference type="GO" id="GO:0046872">
    <property type="term" value="F:metal ion binding"/>
    <property type="evidence" value="ECO:0007669"/>
    <property type="project" value="InterPro"/>
</dbReference>
<dbReference type="Pfam" id="PF00403">
    <property type="entry name" value="HMA"/>
    <property type="match status" value="1"/>
</dbReference>
<keyword evidence="3" id="KW-1185">Reference proteome</keyword>
<feature type="domain" description="HMA" evidence="1">
    <location>
        <begin position="20"/>
        <end position="85"/>
    </location>
</feature>
<proteinExistence type="predicted"/>
<dbReference type="Gene3D" id="3.30.70.100">
    <property type="match status" value="1"/>
</dbReference>
<evidence type="ECO:0000259" key="1">
    <source>
        <dbReference type="PROSITE" id="PS50846"/>
    </source>
</evidence>
<dbReference type="PROSITE" id="PS50846">
    <property type="entry name" value="HMA_2"/>
    <property type="match status" value="1"/>
</dbReference>
<reference evidence="3" key="1">
    <citation type="submission" date="2007-07" db="EMBL/GenBank/DDBJ databases">
        <title>Complete genome sequence of Campylobacter hominis ATCC BAA-381, a commensal isolated from the human gastrointestinal tract.</title>
        <authorList>
            <person name="Fouts D.E."/>
            <person name="Mongodin E.F."/>
            <person name="Puiu D."/>
            <person name="Sebastian Y."/>
            <person name="Miller W.G."/>
            <person name="Mandrell R.E."/>
            <person name="Nelson K.E."/>
        </authorList>
    </citation>
    <scope>NUCLEOTIDE SEQUENCE [LARGE SCALE GENOMIC DNA]</scope>
    <source>
        <strain evidence="3">ATCC BAA-381 / LMG 19568 / NCTC 13146 / CH001A</strain>
    </source>
</reference>
<dbReference type="EMBL" id="CP000776">
    <property type="protein sequence ID" value="ABS51490.1"/>
    <property type="molecule type" value="Genomic_DNA"/>
</dbReference>
<dbReference type="Proteomes" id="UP000002407">
    <property type="component" value="Chromosome"/>
</dbReference>
<accession>A7I1P8</accession>
<organism evidence="2 3">
    <name type="scientific">Campylobacter hominis (strain ATCC BAA-381 / DSM 21671 / CCUG 45161 / LMG 19568 / NCTC 13146 / CH001A)</name>
    <dbReference type="NCBI Taxonomy" id="360107"/>
    <lineage>
        <taxon>Bacteria</taxon>
        <taxon>Pseudomonadati</taxon>
        <taxon>Campylobacterota</taxon>
        <taxon>Epsilonproteobacteria</taxon>
        <taxon>Campylobacterales</taxon>
        <taxon>Campylobacteraceae</taxon>
        <taxon>Campylobacter</taxon>
    </lineage>
</organism>
<gene>
    <name evidence="2" type="ordered locus">CHAB381_0877</name>
</gene>
<dbReference type="RefSeq" id="WP_012108730.1">
    <property type="nucleotide sequence ID" value="NC_009714.1"/>
</dbReference>
<protein>
    <submittedName>
        <fullName evidence="2">Putative mercuric ion binding protein</fullName>
    </submittedName>
</protein>
<dbReference type="SUPFAM" id="SSF55008">
    <property type="entry name" value="HMA, heavy metal-associated domain"/>
    <property type="match status" value="1"/>
</dbReference>
<dbReference type="HOGENOM" id="CLU_2435322_0_0_7"/>
<sequence>MRILSLIFMLTTFLLAGGVLTHELVVPNMGCGGCAKKIKRVVEGNYTLISMDFNTTTKDVNLTMPSEIDINSVIKTINDAGYKARLKEKQ</sequence>
<dbReference type="eggNOG" id="ENOG503169P">
    <property type="taxonomic scope" value="Bacteria"/>
</dbReference>
<dbReference type="InterPro" id="IPR006121">
    <property type="entry name" value="HMA_dom"/>
</dbReference>
<dbReference type="STRING" id="360107.CHAB381_0877"/>
<dbReference type="KEGG" id="cha:CHAB381_0877"/>
<dbReference type="CDD" id="cd00371">
    <property type="entry name" value="HMA"/>
    <property type="match status" value="1"/>
</dbReference>
<evidence type="ECO:0000313" key="3">
    <source>
        <dbReference type="Proteomes" id="UP000002407"/>
    </source>
</evidence>
<evidence type="ECO:0000313" key="2">
    <source>
        <dbReference type="EMBL" id="ABS51490.1"/>
    </source>
</evidence>
<dbReference type="InterPro" id="IPR036163">
    <property type="entry name" value="HMA_dom_sf"/>
</dbReference>